<evidence type="ECO:0000313" key="4">
    <source>
        <dbReference type="Proteomes" id="UP000321514"/>
    </source>
</evidence>
<comment type="caution">
    <text evidence="1">The sequence shown here is derived from an EMBL/GenBank/DDBJ whole genome shotgun (WGS) entry which is preliminary data.</text>
</comment>
<reference evidence="1 4" key="2">
    <citation type="submission" date="2019-07" db="EMBL/GenBank/DDBJ databases">
        <title>Whole genome shotgun sequence of Myxococcus fulvus NBRC 100333.</title>
        <authorList>
            <person name="Hosoyama A."/>
            <person name="Uohara A."/>
            <person name="Ohji S."/>
            <person name="Ichikawa N."/>
        </authorList>
    </citation>
    <scope>NUCLEOTIDE SEQUENCE [LARGE SCALE GENOMIC DNA]</scope>
    <source>
        <strain evidence="1 4">NBRC 100333</strain>
    </source>
</reference>
<accession>A0A511T4S6</accession>
<dbReference type="SUPFAM" id="SSF55486">
    <property type="entry name" value="Metalloproteases ('zincins'), catalytic domain"/>
    <property type="match status" value="1"/>
</dbReference>
<dbReference type="OrthoDB" id="259096at2"/>
<protein>
    <submittedName>
        <fullName evidence="2">Dual-action HEIGH metallo-peptidase</fullName>
    </submittedName>
</protein>
<keyword evidence="3" id="KW-1185">Reference proteome</keyword>
<proteinExistence type="predicted"/>
<evidence type="ECO:0000313" key="1">
    <source>
        <dbReference type="EMBL" id="GEN09155.1"/>
    </source>
</evidence>
<evidence type="ECO:0000313" key="2">
    <source>
        <dbReference type="EMBL" id="SEU15920.1"/>
    </source>
</evidence>
<sequence length="270" mass="27646">MAKKAIAAAWLCCAWMSGCGDVEPVLTDETRETVQNLVAAGFRAGDIQVVDGVVQVGGDAVVSLQASREMLDTGGSGAEHYRTTNLVSSAVRKVTVQLSSPVASTISAGLAEAVANYNALGLRLTFYTANPCLADPSACPPGSHATINVVVNSTLPSGPSGASGYPSGGLPYPTIWIGTGLSTYPLDVIEHVLTHEIGHTIGFRHTDFYNTAISCGGTPVREGANPGGAILIPGTPSSATPGGSIMNTCVPLSTNGEFTSTDIAALNFMY</sequence>
<dbReference type="Pfam" id="PF12388">
    <property type="entry name" value="Peptidase_M57"/>
    <property type="match status" value="1"/>
</dbReference>
<dbReference type="PROSITE" id="PS51257">
    <property type="entry name" value="PROKAR_LIPOPROTEIN"/>
    <property type="match status" value="1"/>
</dbReference>
<dbReference type="EMBL" id="BJXR01000031">
    <property type="protein sequence ID" value="GEN09155.1"/>
    <property type="molecule type" value="Genomic_DNA"/>
</dbReference>
<dbReference type="GO" id="GO:0008237">
    <property type="term" value="F:metallopeptidase activity"/>
    <property type="evidence" value="ECO:0007669"/>
    <property type="project" value="InterPro"/>
</dbReference>
<dbReference type="RefSeq" id="WP_046714625.1">
    <property type="nucleotide sequence ID" value="NZ_BJXR01000031.1"/>
</dbReference>
<dbReference type="STRING" id="1334629.MFUL124B02_27320"/>
<dbReference type="Proteomes" id="UP000183760">
    <property type="component" value="Unassembled WGS sequence"/>
</dbReference>
<dbReference type="EMBL" id="FOIB01000005">
    <property type="protein sequence ID" value="SEU15920.1"/>
    <property type="molecule type" value="Genomic_DNA"/>
</dbReference>
<dbReference type="InterPro" id="IPR024079">
    <property type="entry name" value="MetalloPept_cat_dom_sf"/>
</dbReference>
<dbReference type="AlphaFoldDB" id="A0A511T4S6"/>
<dbReference type="InterPro" id="IPR024653">
    <property type="entry name" value="Peptidase_M10/M27/M57"/>
</dbReference>
<organism evidence="1 4">
    <name type="scientific">Myxococcus fulvus</name>
    <dbReference type="NCBI Taxonomy" id="33"/>
    <lineage>
        <taxon>Bacteria</taxon>
        <taxon>Pseudomonadati</taxon>
        <taxon>Myxococcota</taxon>
        <taxon>Myxococcia</taxon>
        <taxon>Myxococcales</taxon>
        <taxon>Cystobacterineae</taxon>
        <taxon>Myxococcaceae</taxon>
        <taxon>Myxococcus</taxon>
    </lineage>
</organism>
<evidence type="ECO:0000313" key="3">
    <source>
        <dbReference type="Proteomes" id="UP000183760"/>
    </source>
</evidence>
<name>A0A511T4S6_MYXFU</name>
<dbReference type="Gene3D" id="3.40.390.10">
    <property type="entry name" value="Collagenase (Catalytic Domain)"/>
    <property type="match status" value="1"/>
</dbReference>
<reference evidence="2 3" key="1">
    <citation type="submission" date="2016-10" db="EMBL/GenBank/DDBJ databases">
        <authorList>
            <person name="Varghese N."/>
            <person name="Submissions S."/>
        </authorList>
    </citation>
    <scope>NUCLEOTIDE SEQUENCE [LARGE SCALE GENOMIC DNA]</scope>
    <source>
        <strain evidence="2 3">DSM 16525</strain>
    </source>
</reference>
<gene>
    <name evidence="1" type="ORF">MFU01_41920</name>
    <name evidence="2" type="ORF">SAMN05443572_105409</name>
</gene>
<dbReference type="Proteomes" id="UP000321514">
    <property type="component" value="Unassembled WGS sequence"/>
</dbReference>